<accession>A0ABR2R009</accession>
<protein>
    <recommendedName>
        <fullName evidence="4">DUF4283 domain-containing protein</fullName>
    </recommendedName>
</protein>
<dbReference type="Proteomes" id="UP001396334">
    <property type="component" value="Unassembled WGS sequence"/>
</dbReference>
<dbReference type="EMBL" id="JBBPBN010000029">
    <property type="protein sequence ID" value="KAK9006188.1"/>
    <property type="molecule type" value="Genomic_DNA"/>
</dbReference>
<name>A0ABR2R009_9ROSI</name>
<evidence type="ECO:0000256" key="1">
    <source>
        <dbReference type="SAM" id="MobiDB-lite"/>
    </source>
</evidence>
<gene>
    <name evidence="2" type="ORF">V6N11_035233</name>
</gene>
<proteinExistence type="predicted"/>
<sequence>MAKNWKVEDGRTGYWRGAKQNNKDCLQTVQALESQFLSTLFASWQNAEREIEEGNGRRMDGFNITVELEKTLKDRNQASVGVQSKTVHARQESRKVYSKVSQDKSYKEALLEHLNPKLHDDIHVVDGQKEEKSHVWETINIKASIPPSDLEWLNQCFVGQVKGMYDTDFVQQALRADRFKVKVSVWSSFYVIIHCLEVEQVAIFWDLKQSLLESWFEEIDTLVNFTSEKKLKIWVSIEVGVSSVSDIPLFDVVTINGEKFNVKVSTSEFEDNRCWIDEGHEEFPSEAGTWAFIFLFGLSEPTASVLDQDKGLFTIKTKYLKSSKILSPWNIRIKLDKHQSRVNSKSSPEATKSPKLSVDFDPQHSASNAPLGSKSGSHVLPRLLVDDEAEATLEVANKLGFSFIASKEQVLHHLRSVEEKFQ</sequence>
<evidence type="ECO:0008006" key="4">
    <source>
        <dbReference type="Google" id="ProtNLM"/>
    </source>
</evidence>
<comment type="caution">
    <text evidence="2">The sequence shown here is derived from an EMBL/GenBank/DDBJ whole genome shotgun (WGS) entry which is preliminary data.</text>
</comment>
<feature type="region of interest" description="Disordered" evidence="1">
    <location>
        <begin position="340"/>
        <end position="373"/>
    </location>
</feature>
<keyword evidence="3" id="KW-1185">Reference proteome</keyword>
<evidence type="ECO:0000313" key="2">
    <source>
        <dbReference type="EMBL" id="KAK9006188.1"/>
    </source>
</evidence>
<organism evidence="2 3">
    <name type="scientific">Hibiscus sabdariffa</name>
    <name type="common">roselle</name>
    <dbReference type="NCBI Taxonomy" id="183260"/>
    <lineage>
        <taxon>Eukaryota</taxon>
        <taxon>Viridiplantae</taxon>
        <taxon>Streptophyta</taxon>
        <taxon>Embryophyta</taxon>
        <taxon>Tracheophyta</taxon>
        <taxon>Spermatophyta</taxon>
        <taxon>Magnoliopsida</taxon>
        <taxon>eudicotyledons</taxon>
        <taxon>Gunneridae</taxon>
        <taxon>Pentapetalae</taxon>
        <taxon>rosids</taxon>
        <taxon>malvids</taxon>
        <taxon>Malvales</taxon>
        <taxon>Malvaceae</taxon>
        <taxon>Malvoideae</taxon>
        <taxon>Hibiscus</taxon>
    </lineage>
</organism>
<feature type="compositionally biased region" description="Polar residues" evidence="1">
    <location>
        <begin position="364"/>
        <end position="373"/>
    </location>
</feature>
<evidence type="ECO:0000313" key="3">
    <source>
        <dbReference type="Proteomes" id="UP001396334"/>
    </source>
</evidence>
<feature type="compositionally biased region" description="Polar residues" evidence="1">
    <location>
        <begin position="341"/>
        <end position="350"/>
    </location>
</feature>
<reference evidence="2 3" key="1">
    <citation type="journal article" date="2024" name="G3 (Bethesda)">
        <title>Genome assembly of Hibiscus sabdariffa L. provides insights into metabolisms of medicinal natural products.</title>
        <authorList>
            <person name="Kim T."/>
        </authorList>
    </citation>
    <scope>NUCLEOTIDE SEQUENCE [LARGE SCALE GENOMIC DNA]</scope>
    <source>
        <strain evidence="2">TK-2024</strain>
        <tissue evidence="2">Old leaves</tissue>
    </source>
</reference>